<feature type="domain" description="Type I restriction modification DNA specificity" evidence="5">
    <location>
        <begin position="252"/>
        <end position="420"/>
    </location>
</feature>
<dbReference type="REBASE" id="110853">
    <property type="entry name" value="S.Pdu35681ORF21910P"/>
</dbReference>
<dbReference type="EMBL" id="CP011114">
    <property type="protein sequence ID" value="AKG36836.1"/>
    <property type="molecule type" value="Genomic_DNA"/>
</dbReference>
<dbReference type="CDD" id="cd17293">
    <property type="entry name" value="RMtype1_S_Ppo21ORF8840P_TRD1-CR1_like"/>
    <property type="match status" value="1"/>
</dbReference>
<evidence type="ECO:0000259" key="5">
    <source>
        <dbReference type="Pfam" id="PF01420"/>
    </source>
</evidence>
<reference evidence="6 7" key="2">
    <citation type="journal article" date="2016" name="Genome Announc.">
        <title>Genome Sequence of a Gram-Positive Diazotroph, Paenibacillus durus Type Strain ATCC 35681.</title>
        <authorList>
            <person name="Halim M.A."/>
            <person name="Rahman A.Y."/>
            <person name="Sim K.S."/>
            <person name="Yam H.C."/>
            <person name="Rahim A.A."/>
            <person name="Ghazali A.H."/>
            <person name="Najimudin N."/>
        </authorList>
    </citation>
    <scope>NUCLEOTIDE SEQUENCE [LARGE SCALE GENOMIC DNA]</scope>
    <source>
        <strain evidence="6 7">ATCC 35681</strain>
    </source>
</reference>
<comment type="subunit">
    <text evidence="4">The methyltransferase is composed of M and S polypeptides.</text>
</comment>
<dbReference type="PATRIC" id="fig|1333534.5.peg.4809"/>
<proteinExistence type="inferred from homology"/>
<keyword evidence="3" id="KW-0238">DNA-binding</keyword>
<dbReference type="Pfam" id="PF01420">
    <property type="entry name" value="Methylase_S"/>
    <property type="match status" value="2"/>
</dbReference>
<evidence type="ECO:0000313" key="6">
    <source>
        <dbReference type="EMBL" id="AKG36836.1"/>
    </source>
</evidence>
<dbReference type="OrthoDB" id="9811611at2"/>
<dbReference type="HOGENOM" id="CLU_021095_10_2_9"/>
<evidence type="ECO:0000256" key="4">
    <source>
        <dbReference type="ARBA" id="ARBA00038652"/>
    </source>
</evidence>
<gene>
    <name evidence="6" type="ORF">VK70_21905</name>
</gene>
<dbReference type="GO" id="GO:0009307">
    <property type="term" value="P:DNA restriction-modification system"/>
    <property type="evidence" value="ECO:0007669"/>
    <property type="project" value="UniProtKB-KW"/>
</dbReference>
<dbReference type="GO" id="GO:0003677">
    <property type="term" value="F:DNA binding"/>
    <property type="evidence" value="ECO:0007669"/>
    <property type="project" value="UniProtKB-KW"/>
</dbReference>
<dbReference type="InterPro" id="IPR051212">
    <property type="entry name" value="Type-I_RE_S_subunit"/>
</dbReference>
<keyword evidence="2" id="KW-0680">Restriction system</keyword>
<dbReference type="CDD" id="cd17517">
    <property type="entry name" value="RMtype1_S_EcoKI_StySPI-TRD2-CR2_like"/>
    <property type="match status" value="1"/>
</dbReference>
<dbReference type="InterPro" id="IPR044946">
    <property type="entry name" value="Restrct_endonuc_typeI_TRD_sf"/>
</dbReference>
<evidence type="ECO:0000256" key="3">
    <source>
        <dbReference type="ARBA" id="ARBA00023125"/>
    </source>
</evidence>
<evidence type="ECO:0000256" key="2">
    <source>
        <dbReference type="ARBA" id="ARBA00022747"/>
    </source>
</evidence>
<evidence type="ECO:0000313" key="7">
    <source>
        <dbReference type="Proteomes" id="UP000034189"/>
    </source>
</evidence>
<feature type="domain" description="Type I restriction modification DNA specificity" evidence="5">
    <location>
        <begin position="28"/>
        <end position="203"/>
    </location>
</feature>
<sequence length="471" mass="53042">MSKTRGKSMEELLKEALVPEEQQPYELPQNWVWVKLENVHDIITGSTPSKKVPQYYGGSFPIIKPGDLDQGDSVILASEYLSEEGKAKSRIIPKNSTLVCCIGSIGKAGFTLVDCTTNQQINSLVGIKNTVVPKYTYYFSLSESFRQALISRSSSTTISIINKFKMGQIPFPLPAYSEQRKISDKIDSLFTKIDEAKRLIDEAKESFELRRAAILDKAFRGELTNGWRDTNINIESPQMYNEESRIVSSSIPSTWSRCRLEDVILSFKYGTSEKSDYNYSGKPVLRIPNIGDSSLLLDDLKFLPDNSESNVVADGDILIIRSNGSRDLVGKCALVTKKEENFAFASYLIRLRPSERIIPEFLLWLLRSEGIKSQFFSYAKSSTGINNINIKELSNTIIPVPPKEEQQRLLNVINELLNNEDHIIKIINSKNLSDLKESILQKAFRGELGTNNATEESAIELLKETLNSQKK</sequence>
<protein>
    <recommendedName>
        <fullName evidence="5">Type I restriction modification DNA specificity domain-containing protein</fullName>
    </recommendedName>
</protein>
<dbReference type="PANTHER" id="PTHR43140">
    <property type="entry name" value="TYPE-1 RESTRICTION ENZYME ECOKI SPECIFICITY PROTEIN"/>
    <property type="match status" value="1"/>
</dbReference>
<dbReference type="PANTHER" id="PTHR43140:SF1">
    <property type="entry name" value="TYPE I RESTRICTION ENZYME ECOKI SPECIFICITY SUBUNIT"/>
    <property type="match status" value="1"/>
</dbReference>
<dbReference type="SUPFAM" id="SSF116734">
    <property type="entry name" value="DNA methylase specificity domain"/>
    <property type="match status" value="2"/>
</dbReference>
<evidence type="ECO:0000256" key="1">
    <source>
        <dbReference type="ARBA" id="ARBA00010923"/>
    </source>
</evidence>
<dbReference type="AlphaFoldDB" id="A0A0F7CK08"/>
<name>A0A0F7CK08_PAEDU</name>
<reference evidence="6 7" key="1">
    <citation type="submission" date="2015-03" db="EMBL/GenBank/DDBJ databases">
        <authorList>
            <person name="Abdul Halim M."/>
        </authorList>
    </citation>
    <scope>NUCLEOTIDE SEQUENCE [LARGE SCALE GENOMIC DNA]</scope>
    <source>
        <strain evidence="6 7">ATCC 35681</strain>
    </source>
</reference>
<organism evidence="6 7">
    <name type="scientific">Paenibacillus durus ATCC 35681</name>
    <dbReference type="NCBI Taxonomy" id="1333534"/>
    <lineage>
        <taxon>Bacteria</taxon>
        <taxon>Bacillati</taxon>
        <taxon>Bacillota</taxon>
        <taxon>Bacilli</taxon>
        <taxon>Bacillales</taxon>
        <taxon>Paenibacillaceae</taxon>
        <taxon>Paenibacillus</taxon>
    </lineage>
</organism>
<comment type="similarity">
    <text evidence="1">Belongs to the type-I restriction system S methylase family.</text>
</comment>
<dbReference type="Proteomes" id="UP000034189">
    <property type="component" value="Chromosome"/>
</dbReference>
<dbReference type="Gene3D" id="3.90.220.20">
    <property type="entry name" value="DNA methylase specificity domains"/>
    <property type="match status" value="2"/>
</dbReference>
<dbReference type="InterPro" id="IPR000055">
    <property type="entry name" value="Restrct_endonuc_typeI_TRD"/>
</dbReference>
<accession>A0A0F7CK08</accession>